<keyword evidence="3" id="KW-1185">Reference proteome</keyword>
<organism evidence="2 3">
    <name type="scientific">Tenggerimyces flavus</name>
    <dbReference type="NCBI Taxonomy" id="1708749"/>
    <lineage>
        <taxon>Bacteria</taxon>
        <taxon>Bacillati</taxon>
        <taxon>Actinomycetota</taxon>
        <taxon>Actinomycetes</taxon>
        <taxon>Propionibacteriales</taxon>
        <taxon>Nocardioidaceae</taxon>
        <taxon>Tenggerimyces</taxon>
    </lineage>
</organism>
<dbReference type="InterPro" id="IPR052637">
    <property type="entry name" value="KLHDC3-like"/>
</dbReference>
<evidence type="ECO:0000313" key="2">
    <source>
        <dbReference type="EMBL" id="MFC3763261.1"/>
    </source>
</evidence>
<dbReference type="PANTHER" id="PTHR46461:SF1">
    <property type="entry name" value="KELCH DOMAIN-CONTAINING PROTEIN 3"/>
    <property type="match status" value="1"/>
</dbReference>
<feature type="chain" id="PRO_5046241369" evidence="1">
    <location>
        <begin position="21"/>
        <end position="361"/>
    </location>
</feature>
<protein>
    <submittedName>
        <fullName evidence="2">Kelch repeat-containing protein</fullName>
    </submittedName>
</protein>
<sequence length="361" mass="38074">MLVVSLGLGLSILTAPTAGAIEPAADGTWAKVVTTGTGPSERSVPAVAGVGSSLIVFGGVNDDFGTGKNVFYNDLYALDTATNTWSQLNQGLDPWPEARAFAAAASSGTQYYLFGGSQFSNDGSEFRVFDDLWALSGRVWTRLPSGPSARSGATLWYANGKLYVFGGIDQTFSTVNDLWSFDLTTKTWKELIPNGKAGSPPSRHVAHAGGVAVNGTLTLYGGEGPPPGFAVLNDTWTYEIATNTWSTLGPAVIGIEPGRNYAAAGVLGSSLYVQGGDIPGGEAGCGAPFPQNPTEELWRFDVPTKSWQQLDPDGEKLTRIKRHSAGTVRGKLYIVSGWDFQCTGGVGPGQVWNTNVYSFTP</sequence>
<accession>A0ABV7YDF7</accession>
<dbReference type="Proteomes" id="UP001595699">
    <property type="component" value="Unassembled WGS sequence"/>
</dbReference>
<gene>
    <name evidence="2" type="ORF">ACFOUW_20635</name>
</gene>
<dbReference type="PANTHER" id="PTHR46461">
    <property type="entry name" value="KELCH DOMAIN-CONTAINING PROTEIN 3"/>
    <property type="match status" value="1"/>
</dbReference>
<keyword evidence="1" id="KW-0732">Signal</keyword>
<dbReference type="Pfam" id="PF24681">
    <property type="entry name" value="Kelch_KLHDC2_KLHL20_DRC7"/>
    <property type="match status" value="2"/>
</dbReference>
<dbReference type="SUPFAM" id="SSF117281">
    <property type="entry name" value="Kelch motif"/>
    <property type="match status" value="2"/>
</dbReference>
<name>A0ABV7YDF7_9ACTN</name>
<evidence type="ECO:0000256" key="1">
    <source>
        <dbReference type="SAM" id="SignalP"/>
    </source>
</evidence>
<dbReference type="EMBL" id="JBHRZH010000017">
    <property type="protein sequence ID" value="MFC3763261.1"/>
    <property type="molecule type" value="Genomic_DNA"/>
</dbReference>
<comment type="caution">
    <text evidence="2">The sequence shown here is derived from an EMBL/GenBank/DDBJ whole genome shotgun (WGS) entry which is preliminary data.</text>
</comment>
<dbReference type="RefSeq" id="WP_205119669.1">
    <property type="nucleotide sequence ID" value="NZ_JAFBCM010000001.1"/>
</dbReference>
<proteinExistence type="predicted"/>
<evidence type="ECO:0000313" key="3">
    <source>
        <dbReference type="Proteomes" id="UP001595699"/>
    </source>
</evidence>
<dbReference type="Gene3D" id="2.120.10.80">
    <property type="entry name" value="Kelch-type beta propeller"/>
    <property type="match status" value="2"/>
</dbReference>
<dbReference type="InterPro" id="IPR015915">
    <property type="entry name" value="Kelch-typ_b-propeller"/>
</dbReference>
<feature type="signal peptide" evidence="1">
    <location>
        <begin position="1"/>
        <end position="20"/>
    </location>
</feature>
<reference evidence="3" key="1">
    <citation type="journal article" date="2019" name="Int. J. Syst. Evol. Microbiol.">
        <title>The Global Catalogue of Microorganisms (GCM) 10K type strain sequencing project: providing services to taxonomists for standard genome sequencing and annotation.</title>
        <authorList>
            <consortium name="The Broad Institute Genomics Platform"/>
            <consortium name="The Broad Institute Genome Sequencing Center for Infectious Disease"/>
            <person name="Wu L."/>
            <person name="Ma J."/>
        </authorList>
    </citation>
    <scope>NUCLEOTIDE SEQUENCE [LARGE SCALE GENOMIC DNA]</scope>
    <source>
        <strain evidence="3">CGMCC 4.7241</strain>
    </source>
</reference>